<dbReference type="FunFam" id="3.40.50.300:FF:001859">
    <property type="entry name" value="Formate--tetrahydrofolate ligase"/>
    <property type="match status" value="1"/>
</dbReference>
<keyword evidence="4" id="KW-0436">Ligase</keyword>
<dbReference type="InterPro" id="IPR027417">
    <property type="entry name" value="P-loop_NTPase"/>
</dbReference>
<dbReference type="UniPathway" id="UPA00193"/>
<accession>A0A7S4LIJ3</accession>
<comment type="pathway">
    <text evidence="1">One-carbon metabolism; tetrahydrofolate interconversion.</text>
</comment>
<dbReference type="EMBL" id="HBJA01125327">
    <property type="protein sequence ID" value="CAE0831862.1"/>
    <property type="molecule type" value="Transcribed_RNA"/>
</dbReference>
<dbReference type="EC" id="6.3.4.3" evidence="2"/>
<dbReference type="HAMAP" id="MF_01543">
    <property type="entry name" value="FTHFS"/>
    <property type="match status" value="1"/>
</dbReference>
<name>A0A7S4LIJ3_9EUGL</name>
<dbReference type="InterPro" id="IPR000559">
    <property type="entry name" value="Formate_THF_ligase"/>
</dbReference>
<gene>
    <name evidence="7" type="ORF">EGYM00163_LOCUS43144</name>
</gene>
<dbReference type="CDD" id="cd00477">
    <property type="entry name" value="FTHFS"/>
    <property type="match status" value="1"/>
</dbReference>
<sequence>MDCTRKLTPKTPVPSDLEIAQSFTPQKIGTIAAACGILEDELKPYGFTKAKVCLDVIKRLEDQPNGKYVVVAGINPTPLGEGKSTTTIGLAQAIGAHVGRKCFANVRQPSQGPTFGIKGGAAGGGYSQVIPMEEFNLHGTGDIHALQAANNLLAAAIDARMFHEATQKDDALYRRLTTDNSGARNFAPPMLKRLAKLGITKTDPLDLTEEEQSRFARLDIDPDTITWRRVVDTNDRYLREITIGQGPAEKGITRKTGYDITVASECMAILALASDLKDLRERIGKIVIAQSKAGENITAEDIGCAGAMTVLMKDCVEPTLMQTLEGTPVLVHGGPFANIAQGNSSIIADRIALKLVGPDGFVLTEAGFGADMGMEKFFNIKCRASGLRPNGVVIVATIRALKSHAGLDAQQAKVENLEAVKTGAANLAKHIENANKFGVPAVVAINRFKFDTEPELELVRTLALEAGAFDCVMCNNWAEGGAGAVGVAEALVRATEAPSDFKLLYPDEMPLKEKIETVCKEIYGAGNVEFLNGTEELLQKYTDLGFGLFPVCMAKTQYSLSADPTLKGRPEGFTVQVKGVRANAGAGFVYPLLGEISTMPGLPTRPGFFNIDLDLENDKILGLS</sequence>
<dbReference type="FunFam" id="3.10.410.10:FF:000001">
    <property type="entry name" value="Putative formate--tetrahydrofolate ligase"/>
    <property type="match status" value="1"/>
</dbReference>
<evidence type="ECO:0000256" key="4">
    <source>
        <dbReference type="ARBA" id="ARBA00022598"/>
    </source>
</evidence>
<dbReference type="PROSITE" id="PS00721">
    <property type="entry name" value="FTHFS_1"/>
    <property type="match status" value="1"/>
</dbReference>
<evidence type="ECO:0000256" key="1">
    <source>
        <dbReference type="ARBA" id="ARBA00004777"/>
    </source>
</evidence>
<keyword evidence="3" id="KW-0554">One-carbon metabolism</keyword>
<evidence type="ECO:0000256" key="2">
    <source>
        <dbReference type="ARBA" id="ARBA00012295"/>
    </source>
</evidence>
<reference evidence="7" key="1">
    <citation type="submission" date="2021-01" db="EMBL/GenBank/DDBJ databases">
        <authorList>
            <person name="Corre E."/>
            <person name="Pelletier E."/>
            <person name="Niang G."/>
            <person name="Scheremetjew M."/>
            <person name="Finn R."/>
            <person name="Kale V."/>
            <person name="Holt S."/>
            <person name="Cochrane G."/>
            <person name="Meng A."/>
            <person name="Brown T."/>
            <person name="Cohen L."/>
        </authorList>
    </citation>
    <scope>NUCLEOTIDE SEQUENCE</scope>
    <source>
        <strain evidence="7">CCMP1594</strain>
    </source>
</reference>
<dbReference type="Gene3D" id="3.40.50.300">
    <property type="entry name" value="P-loop containing nucleotide triphosphate hydrolases"/>
    <property type="match status" value="2"/>
</dbReference>
<dbReference type="GO" id="GO:0004329">
    <property type="term" value="F:formate-tetrahydrofolate ligase activity"/>
    <property type="evidence" value="ECO:0007669"/>
    <property type="project" value="UniProtKB-EC"/>
</dbReference>
<dbReference type="Pfam" id="PF01268">
    <property type="entry name" value="FTHFS"/>
    <property type="match status" value="1"/>
</dbReference>
<dbReference type="GO" id="GO:0005524">
    <property type="term" value="F:ATP binding"/>
    <property type="evidence" value="ECO:0007669"/>
    <property type="project" value="UniProtKB-KW"/>
</dbReference>
<dbReference type="SUPFAM" id="SSF52540">
    <property type="entry name" value="P-loop containing nucleoside triphosphate hydrolases"/>
    <property type="match status" value="1"/>
</dbReference>
<evidence type="ECO:0000313" key="7">
    <source>
        <dbReference type="EMBL" id="CAE0831862.1"/>
    </source>
</evidence>
<protein>
    <recommendedName>
        <fullName evidence="2">formate--tetrahydrofolate ligase</fullName>
        <ecNumber evidence="2">6.3.4.3</ecNumber>
    </recommendedName>
</protein>
<evidence type="ECO:0000256" key="5">
    <source>
        <dbReference type="ARBA" id="ARBA00022741"/>
    </source>
</evidence>
<dbReference type="PROSITE" id="PS00722">
    <property type="entry name" value="FTHFS_2"/>
    <property type="match status" value="1"/>
</dbReference>
<proteinExistence type="inferred from homology"/>
<keyword evidence="6" id="KW-0067">ATP-binding</keyword>
<dbReference type="GO" id="GO:0035999">
    <property type="term" value="P:tetrahydrofolate interconversion"/>
    <property type="evidence" value="ECO:0007669"/>
    <property type="project" value="UniProtKB-UniPathway"/>
</dbReference>
<organism evidence="7">
    <name type="scientific">Eutreptiella gymnastica</name>
    <dbReference type="NCBI Taxonomy" id="73025"/>
    <lineage>
        <taxon>Eukaryota</taxon>
        <taxon>Discoba</taxon>
        <taxon>Euglenozoa</taxon>
        <taxon>Euglenida</taxon>
        <taxon>Spirocuta</taxon>
        <taxon>Euglenophyceae</taxon>
        <taxon>Eutreptiales</taxon>
        <taxon>Eutreptiaceae</taxon>
        <taxon>Eutreptiella</taxon>
    </lineage>
</organism>
<dbReference type="AlphaFoldDB" id="A0A7S4LIJ3"/>
<keyword evidence="5" id="KW-0547">Nucleotide-binding</keyword>
<dbReference type="InterPro" id="IPR020628">
    <property type="entry name" value="Formate_THF_ligase_CS"/>
</dbReference>
<dbReference type="Gene3D" id="1.10.8.770">
    <property type="match status" value="1"/>
</dbReference>
<evidence type="ECO:0000256" key="3">
    <source>
        <dbReference type="ARBA" id="ARBA00022563"/>
    </source>
</evidence>
<dbReference type="FunFam" id="3.40.50.300:FF:000245">
    <property type="entry name" value="C-1-tetrahydrofolate synthase, cytoplasmic"/>
    <property type="match status" value="1"/>
</dbReference>
<dbReference type="Gene3D" id="3.10.410.10">
    <property type="entry name" value="Formyltetrahydrofolate synthetase, domain 3"/>
    <property type="match status" value="1"/>
</dbReference>
<evidence type="ECO:0000256" key="6">
    <source>
        <dbReference type="ARBA" id="ARBA00022840"/>
    </source>
</evidence>